<dbReference type="EMBL" id="JBHSGB010000010">
    <property type="protein sequence ID" value="MFC4655329.1"/>
    <property type="molecule type" value="Genomic_DNA"/>
</dbReference>
<dbReference type="Proteomes" id="UP001595962">
    <property type="component" value="Unassembled WGS sequence"/>
</dbReference>
<dbReference type="RefSeq" id="WP_377333828.1">
    <property type="nucleotide sequence ID" value="NZ_JBHSGB010000010.1"/>
</dbReference>
<comment type="caution">
    <text evidence="1">The sequence shown here is derived from an EMBL/GenBank/DDBJ whole genome shotgun (WGS) entry which is preliminary data.</text>
</comment>
<organism evidence="1 2">
    <name type="scientific">Rheinheimera marina</name>
    <dbReference type="NCBI Taxonomy" id="1774958"/>
    <lineage>
        <taxon>Bacteria</taxon>
        <taxon>Pseudomonadati</taxon>
        <taxon>Pseudomonadota</taxon>
        <taxon>Gammaproteobacteria</taxon>
        <taxon>Chromatiales</taxon>
        <taxon>Chromatiaceae</taxon>
        <taxon>Rheinheimera</taxon>
    </lineage>
</organism>
<accession>A0ABV9JM34</accession>
<protein>
    <submittedName>
        <fullName evidence="1">Bacteriophage abortive infection AbiH family protein</fullName>
    </submittedName>
</protein>
<keyword evidence="2" id="KW-1185">Reference proteome</keyword>
<dbReference type="Pfam" id="PF14253">
    <property type="entry name" value="AbiH"/>
    <property type="match status" value="1"/>
</dbReference>
<gene>
    <name evidence="1" type="ORF">ACFO3I_09935</name>
</gene>
<proteinExistence type="predicted"/>
<dbReference type="InterPro" id="IPR025935">
    <property type="entry name" value="AbiH"/>
</dbReference>
<evidence type="ECO:0000313" key="1">
    <source>
        <dbReference type="EMBL" id="MFC4655329.1"/>
    </source>
</evidence>
<reference evidence="2" key="1">
    <citation type="journal article" date="2019" name="Int. J. Syst. Evol. Microbiol.">
        <title>The Global Catalogue of Microorganisms (GCM) 10K type strain sequencing project: providing services to taxonomists for standard genome sequencing and annotation.</title>
        <authorList>
            <consortium name="The Broad Institute Genomics Platform"/>
            <consortium name="The Broad Institute Genome Sequencing Center for Infectious Disease"/>
            <person name="Wu L."/>
            <person name="Ma J."/>
        </authorList>
    </citation>
    <scope>NUCLEOTIDE SEQUENCE [LARGE SCALE GENOMIC DNA]</scope>
    <source>
        <strain evidence="2">DT28</strain>
    </source>
</reference>
<evidence type="ECO:0000313" key="2">
    <source>
        <dbReference type="Proteomes" id="UP001595962"/>
    </source>
</evidence>
<sequence>MQIAYLIGNGFDIALGLKTRYSDFYDYYITVESDSALVNRFKTDLAKGMQEADKWSDFELALGSYLENLSDNKEFDELTGDIRSQLSTYLKSIQNDFSSESNLKESRHIFLEHLFRPEEQLRGRSKENLRQFYSSINKRPIYYNVINFNYTNTIEQILGVTRFSNEYINMNHKVNVGNSERVLNALYHVHGTVFEDMVLGVNDDEQINNLNFRENRDIRSEFIKAECNLAQDHGVELKCINLIKVADIICIFGSSLGKTDQIWWDLVAEQVRNRNCRLVVFDYQQDYSPLISSRRTRFKREVMYKIFGDNQPNDLSDKVLFDINSGLFKWGRS</sequence>
<name>A0ABV9JM34_9GAMM</name>